<dbReference type="Pfam" id="PF00850">
    <property type="entry name" value="Hist_deacetyl"/>
    <property type="match status" value="1"/>
</dbReference>
<evidence type="ECO:0000313" key="5">
    <source>
        <dbReference type="Proteomes" id="UP000315115"/>
    </source>
</evidence>
<protein>
    <submittedName>
        <fullName evidence="4">Histone deacetylase</fullName>
    </submittedName>
</protein>
<comment type="similarity">
    <text evidence="1">Belongs to the histone deacetylase family.</text>
</comment>
<sequence length="328" mass="37017">MLPLIYHPIYSQLELPKGHRYPIMKYHYLYQAVVEKLATKGWGEQIEFFQPNPLSVDDIKRVHSGEYVDLLVTGSMPAVKMRRIGFPWSEALIARTLTSTAGTVLTAEMALEHGVAIHLSGGYHHAHKDFGSGFCLFNDLAIAAKHMLDHDHIDKVMIIDSDVHHGDGTATLCEEEPDIITLSFHCDKNFPARKPDSDLDVPLSRDTSDETFLMTFKEVVEMAINLHRPDMVIYDAGVDIHTDDELGYFDVSTEGIFERDRFLMQLMKDKGIPVAAVVGGGYRSDHADLVPIHMQLIEAVAQVYVFEQFEGLADKKVKGIRMSVRSYW</sequence>
<dbReference type="SUPFAM" id="SSF52768">
    <property type="entry name" value="Arginase/deacetylase"/>
    <property type="match status" value="1"/>
</dbReference>
<dbReference type="CDD" id="cd09993">
    <property type="entry name" value="HDAC_classIV"/>
    <property type="match status" value="1"/>
</dbReference>
<evidence type="ECO:0000256" key="1">
    <source>
        <dbReference type="ARBA" id="ARBA00005947"/>
    </source>
</evidence>
<dbReference type="GO" id="GO:0004407">
    <property type="term" value="F:histone deacetylase activity"/>
    <property type="evidence" value="ECO:0007669"/>
    <property type="project" value="InterPro"/>
</dbReference>
<dbReference type="PRINTS" id="PR01270">
    <property type="entry name" value="HDASUPER"/>
</dbReference>
<dbReference type="Gene3D" id="3.40.800.20">
    <property type="entry name" value="Histone deacetylase domain"/>
    <property type="match status" value="1"/>
</dbReference>
<dbReference type="GO" id="GO:0040029">
    <property type="term" value="P:epigenetic regulation of gene expression"/>
    <property type="evidence" value="ECO:0007669"/>
    <property type="project" value="TreeGrafter"/>
</dbReference>
<dbReference type="EMBL" id="AP019798">
    <property type="protein sequence ID" value="BBL89403.1"/>
    <property type="molecule type" value="Genomic_DNA"/>
</dbReference>
<dbReference type="GO" id="GO:0016787">
    <property type="term" value="F:hydrolase activity"/>
    <property type="evidence" value="ECO:0007669"/>
    <property type="project" value="UniProtKB-KW"/>
</dbReference>
<proteinExistence type="inferred from homology"/>
<name>A0A510I6P9_9VIBR</name>
<dbReference type="InterPro" id="IPR023801">
    <property type="entry name" value="His_deacetylse_dom"/>
</dbReference>
<dbReference type="RefSeq" id="WP_143692754.1">
    <property type="nucleotide sequence ID" value="NZ_AP019798.1"/>
</dbReference>
<accession>A0A510I6P9</accession>
<dbReference type="InterPro" id="IPR037138">
    <property type="entry name" value="His_deacetylse_dom_sf"/>
</dbReference>
<dbReference type="PANTHER" id="PTHR10625:SF19">
    <property type="entry name" value="HISTONE DEACETYLASE 12"/>
    <property type="match status" value="1"/>
</dbReference>
<evidence type="ECO:0000313" key="4">
    <source>
        <dbReference type="EMBL" id="BBL89403.1"/>
    </source>
</evidence>
<dbReference type="InterPro" id="IPR023696">
    <property type="entry name" value="Ureohydrolase_dom_sf"/>
</dbReference>
<dbReference type="InterPro" id="IPR044150">
    <property type="entry name" value="HDAC_classIV"/>
</dbReference>
<dbReference type="AlphaFoldDB" id="A0A510I6P9"/>
<gene>
    <name evidence="4" type="ORF">VroAM7_20560</name>
</gene>
<dbReference type="InterPro" id="IPR000286">
    <property type="entry name" value="HDACs"/>
</dbReference>
<dbReference type="Proteomes" id="UP000315115">
    <property type="component" value="Chromosome 1"/>
</dbReference>
<dbReference type="PANTHER" id="PTHR10625">
    <property type="entry name" value="HISTONE DEACETYLASE HDAC1-RELATED"/>
    <property type="match status" value="1"/>
</dbReference>
<reference evidence="5" key="1">
    <citation type="submission" date="2019-07" db="EMBL/GenBank/DDBJ databases">
        <title>Complete Genome Sequences of Vibrion rotiferianus strain AM7.</title>
        <authorList>
            <person name="Miyazaki K."/>
            <person name="Wiseschart A."/>
            <person name="Pootanakit K."/>
            <person name="Ishimori K."/>
            <person name="Kitahara K."/>
        </authorList>
    </citation>
    <scope>NUCLEOTIDE SEQUENCE [LARGE SCALE GENOMIC DNA]</scope>
    <source>
        <strain evidence="5">AM7</strain>
    </source>
</reference>
<evidence type="ECO:0000256" key="2">
    <source>
        <dbReference type="ARBA" id="ARBA00022801"/>
    </source>
</evidence>
<keyword evidence="2" id="KW-0378">Hydrolase</keyword>
<organism evidence="4 5">
    <name type="scientific">Vibrio rotiferianus</name>
    <dbReference type="NCBI Taxonomy" id="190895"/>
    <lineage>
        <taxon>Bacteria</taxon>
        <taxon>Pseudomonadati</taxon>
        <taxon>Pseudomonadota</taxon>
        <taxon>Gammaproteobacteria</taxon>
        <taxon>Vibrionales</taxon>
        <taxon>Vibrionaceae</taxon>
        <taxon>Vibrio</taxon>
    </lineage>
</organism>
<feature type="domain" description="Histone deacetylase" evidence="3">
    <location>
        <begin position="30"/>
        <end position="286"/>
    </location>
</feature>
<evidence type="ECO:0000259" key="3">
    <source>
        <dbReference type="Pfam" id="PF00850"/>
    </source>
</evidence>